<dbReference type="GO" id="GO:0008168">
    <property type="term" value="F:methyltransferase activity"/>
    <property type="evidence" value="ECO:0007669"/>
    <property type="project" value="UniProtKB-KW"/>
</dbReference>
<dbReference type="EMBL" id="JACHOB010000002">
    <property type="protein sequence ID" value="MBB4658653.1"/>
    <property type="molecule type" value="Genomic_DNA"/>
</dbReference>
<dbReference type="Proteomes" id="UP000563524">
    <property type="component" value="Unassembled WGS sequence"/>
</dbReference>
<reference evidence="2 3" key="1">
    <citation type="submission" date="2020-08" db="EMBL/GenBank/DDBJ databases">
        <title>Genomic Encyclopedia of Type Strains, Phase IV (KMG-IV): sequencing the most valuable type-strain genomes for metagenomic binning, comparative biology and taxonomic classification.</title>
        <authorList>
            <person name="Goeker M."/>
        </authorList>
    </citation>
    <scope>NUCLEOTIDE SEQUENCE [LARGE SCALE GENOMIC DNA]</scope>
    <source>
        <strain evidence="2 3">DSM 102850</strain>
    </source>
</reference>
<dbReference type="Pfam" id="PF13649">
    <property type="entry name" value="Methyltransf_25"/>
    <property type="match status" value="1"/>
</dbReference>
<keyword evidence="2" id="KW-0808">Transferase</keyword>
<dbReference type="SUPFAM" id="SSF53335">
    <property type="entry name" value="S-adenosyl-L-methionine-dependent methyltransferases"/>
    <property type="match status" value="1"/>
</dbReference>
<dbReference type="AlphaFoldDB" id="A0A840I303"/>
<keyword evidence="3" id="KW-1185">Reference proteome</keyword>
<sequence>MDVIGNGFRRAAYSAGTTARVGWYTMHYLAGRHVVGPITSPGNVPKPMKSSPPDLAELRDSFRDLFRREWNDIAKGTYKLPRDLRRAPNPWRLIRNGRDYLREAKMVSRRAHTRGGGVEVRANRRGDLPGYYQQNFHFQSDGWLSDDSARIYDTQVETLFTGAGDAMRRRALPYLKRELDRLAAAGRGQDEVVFADIGCGTGRLLVDVADNFPELRMHAVDLSENYLNTTRRATSFSDRIVYTQAPAERLPYADGSVDIIASVYLFHELPPKVRREVAAEFARVLRPGGLYLHLDSVQYGDTGLDILLETFPRVLHEPYYESYCNTALPDLFAPAGLAPEGQEVGFLTKTSAFRKAS</sequence>
<dbReference type="Gene3D" id="3.40.50.150">
    <property type="entry name" value="Vaccinia Virus protein VP39"/>
    <property type="match status" value="1"/>
</dbReference>
<keyword evidence="2" id="KW-0489">Methyltransferase</keyword>
<dbReference type="GO" id="GO:0032259">
    <property type="term" value="P:methylation"/>
    <property type="evidence" value="ECO:0007669"/>
    <property type="project" value="UniProtKB-KW"/>
</dbReference>
<comment type="caution">
    <text evidence="2">The sequence shown here is derived from an EMBL/GenBank/DDBJ whole genome shotgun (WGS) entry which is preliminary data.</text>
</comment>
<gene>
    <name evidence="2" type="ORF">GGQ59_001167</name>
</gene>
<evidence type="ECO:0000313" key="3">
    <source>
        <dbReference type="Proteomes" id="UP000563524"/>
    </source>
</evidence>
<protein>
    <submittedName>
        <fullName evidence="2">Ubiquinone/menaquinone biosynthesis C-methylase UbiE</fullName>
    </submittedName>
</protein>
<dbReference type="CDD" id="cd02440">
    <property type="entry name" value="AdoMet_MTases"/>
    <property type="match status" value="1"/>
</dbReference>
<proteinExistence type="predicted"/>
<evidence type="ECO:0000313" key="2">
    <source>
        <dbReference type="EMBL" id="MBB4658653.1"/>
    </source>
</evidence>
<dbReference type="RefSeq" id="WP_183816822.1">
    <property type="nucleotide sequence ID" value="NZ_JACHOB010000002.1"/>
</dbReference>
<organism evidence="2 3">
    <name type="scientific">Parvularcula dongshanensis</name>
    <dbReference type="NCBI Taxonomy" id="1173995"/>
    <lineage>
        <taxon>Bacteria</taxon>
        <taxon>Pseudomonadati</taxon>
        <taxon>Pseudomonadota</taxon>
        <taxon>Alphaproteobacteria</taxon>
        <taxon>Parvularculales</taxon>
        <taxon>Parvularculaceae</taxon>
        <taxon>Parvularcula</taxon>
    </lineage>
</organism>
<dbReference type="PANTHER" id="PTHR43591">
    <property type="entry name" value="METHYLTRANSFERASE"/>
    <property type="match status" value="1"/>
</dbReference>
<dbReference type="InterPro" id="IPR029063">
    <property type="entry name" value="SAM-dependent_MTases_sf"/>
</dbReference>
<dbReference type="InterPro" id="IPR041698">
    <property type="entry name" value="Methyltransf_25"/>
</dbReference>
<feature type="domain" description="Methyltransferase" evidence="1">
    <location>
        <begin position="196"/>
        <end position="289"/>
    </location>
</feature>
<accession>A0A840I303</accession>
<keyword evidence="2" id="KW-0830">Ubiquinone</keyword>
<name>A0A840I303_9PROT</name>
<evidence type="ECO:0000259" key="1">
    <source>
        <dbReference type="Pfam" id="PF13649"/>
    </source>
</evidence>